<dbReference type="EC" id="4.1.2.50" evidence="3"/>
<dbReference type="Gene3D" id="3.30.479.10">
    <property type="entry name" value="6-pyruvoyl tetrahydropterin synthase/QueD"/>
    <property type="match status" value="1"/>
</dbReference>
<evidence type="ECO:0000256" key="4">
    <source>
        <dbReference type="ARBA" id="ARBA00018141"/>
    </source>
</evidence>
<keyword evidence="13" id="KW-1185">Reference proteome</keyword>
<evidence type="ECO:0000256" key="5">
    <source>
        <dbReference type="ARBA" id="ARBA00022723"/>
    </source>
</evidence>
<evidence type="ECO:0000256" key="3">
    <source>
        <dbReference type="ARBA" id="ARBA00012982"/>
    </source>
</evidence>
<dbReference type="Proteomes" id="UP000219573">
    <property type="component" value="Unassembled WGS sequence"/>
</dbReference>
<feature type="binding site" evidence="11">
    <location>
        <position position="27"/>
    </location>
    <ligand>
        <name>Zn(2+)</name>
        <dbReference type="ChEBI" id="CHEBI:29105"/>
    </ligand>
</feature>
<evidence type="ECO:0000256" key="6">
    <source>
        <dbReference type="ARBA" id="ARBA00022833"/>
    </source>
</evidence>
<dbReference type="PANTHER" id="PTHR12589">
    <property type="entry name" value="PYRUVOYL TETRAHYDROBIOPTERIN SYNTHASE"/>
    <property type="match status" value="1"/>
</dbReference>
<feature type="binding site" evidence="11">
    <location>
        <position position="29"/>
    </location>
    <ligand>
        <name>Zn(2+)</name>
        <dbReference type="ChEBI" id="CHEBI:29105"/>
    </ligand>
</feature>
<dbReference type="InterPro" id="IPR007115">
    <property type="entry name" value="6-PTP_synth/QueD"/>
</dbReference>
<evidence type="ECO:0000256" key="11">
    <source>
        <dbReference type="PIRSR" id="PIRSR006113-2"/>
    </source>
</evidence>
<name>A0A285GW55_9FIRM</name>
<comment type="similarity">
    <text evidence="2">Belongs to the PTPS family. QueD subfamily.</text>
</comment>
<sequence length="151" mass="17717">MITITKEFSWDMSHMLAEHEGLCKNLHGHTYRMEVTVAKKEGALEDEGSKAGMVIDFKDLKKIVKEEIVEPLDHSFMYWTHSPDEIEHQIARILQQDERKVFAVDFRPTAEMMSIYFFQSLEDRFNGIDINLVSIKVWETPTSYAEFRGER</sequence>
<proteinExistence type="inferred from homology"/>
<dbReference type="Pfam" id="PF01242">
    <property type="entry name" value="PTPS"/>
    <property type="match status" value="1"/>
</dbReference>
<keyword evidence="6 11" id="KW-0862">Zinc</keyword>
<feature type="active site" description="Proton acceptor" evidence="10">
    <location>
        <position position="23"/>
    </location>
</feature>
<dbReference type="RefSeq" id="WP_097017744.1">
    <property type="nucleotide sequence ID" value="NZ_OBDZ01000011.1"/>
</dbReference>
<dbReference type="PIRSF" id="PIRSF006113">
    <property type="entry name" value="PTP_synth"/>
    <property type="match status" value="1"/>
</dbReference>
<dbReference type="GO" id="GO:0070497">
    <property type="term" value="F:6-carboxytetrahydropterin synthase activity"/>
    <property type="evidence" value="ECO:0007669"/>
    <property type="project" value="UniProtKB-EC"/>
</dbReference>
<dbReference type="OrthoDB" id="9804698at2"/>
<feature type="active site" description="Charge relay system" evidence="10">
    <location>
        <position position="139"/>
    </location>
</feature>
<reference evidence="13" key="1">
    <citation type="submission" date="2017-09" db="EMBL/GenBank/DDBJ databases">
        <authorList>
            <person name="Varghese N."/>
            <person name="Submissions S."/>
        </authorList>
    </citation>
    <scope>NUCLEOTIDE SEQUENCE [LARGE SCALE GENOMIC DNA]</scope>
    <source>
        <strain evidence="13">MSL47</strain>
    </source>
</reference>
<comment type="catalytic activity">
    <reaction evidence="9">
        <text>7,8-dihydroneopterin 3'-triphosphate + H2O = 6-carboxy-5,6,7,8-tetrahydropterin + triphosphate + acetaldehyde + 2 H(+)</text>
        <dbReference type="Rhea" id="RHEA:27966"/>
        <dbReference type="ChEBI" id="CHEBI:15343"/>
        <dbReference type="ChEBI" id="CHEBI:15377"/>
        <dbReference type="ChEBI" id="CHEBI:15378"/>
        <dbReference type="ChEBI" id="CHEBI:18036"/>
        <dbReference type="ChEBI" id="CHEBI:58462"/>
        <dbReference type="ChEBI" id="CHEBI:61032"/>
        <dbReference type="EC" id="4.1.2.50"/>
    </reaction>
</comment>
<feature type="active site" description="Charge relay system" evidence="10">
    <location>
        <position position="74"/>
    </location>
</feature>
<dbReference type="PANTHER" id="PTHR12589:SF7">
    <property type="entry name" value="6-PYRUVOYL TETRAHYDROBIOPTERIN SYNTHASE"/>
    <property type="match status" value="1"/>
</dbReference>
<dbReference type="STRING" id="1413210.U472_02530"/>
<comment type="pathway">
    <text evidence="1">Purine metabolism; 7-cyano-7-deazaguanine biosynthesis.</text>
</comment>
<accession>A0A285GW55</accession>
<evidence type="ECO:0000256" key="1">
    <source>
        <dbReference type="ARBA" id="ARBA00005061"/>
    </source>
</evidence>
<evidence type="ECO:0000313" key="13">
    <source>
        <dbReference type="Proteomes" id="UP000219573"/>
    </source>
</evidence>
<evidence type="ECO:0000256" key="7">
    <source>
        <dbReference type="ARBA" id="ARBA00023239"/>
    </source>
</evidence>
<dbReference type="SUPFAM" id="SSF55620">
    <property type="entry name" value="Tetrahydrobiopterin biosynthesis enzymes-like"/>
    <property type="match status" value="1"/>
</dbReference>
<evidence type="ECO:0000256" key="2">
    <source>
        <dbReference type="ARBA" id="ARBA00008900"/>
    </source>
</evidence>
<dbReference type="InterPro" id="IPR038418">
    <property type="entry name" value="6-PTP_synth/QueD_sf"/>
</dbReference>
<feature type="binding site" evidence="11">
    <location>
        <position position="14"/>
    </location>
    <ligand>
        <name>Zn(2+)</name>
        <dbReference type="ChEBI" id="CHEBI:29105"/>
    </ligand>
</feature>
<evidence type="ECO:0000256" key="9">
    <source>
        <dbReference type="ARBA" id="ARBA00048807"/>
    </source>
</evidence>
<organism evidence="12 13">
    <name type="scientific">Orenia metallireducens</name>
    <dbReference type="NCBI Taxonomy" id="1413210"/>
    <lineage>
        <taxon>Bacteria</taxon>
        <taxon>Bacillati</taxon>
        <taxon>Bacillota</taxon>
        <taxon>Clostridia</taxon>
        <taxon>Halanaerobiales</taxon>
        <taxon>Halobacteroidaceae</taxon>
        <taxon>Orenia</taxon>
    </lineage>
</organism>
<comment type="cofactor">
    <cofactor evidence="11">
        <name>Zn(2+)</name>
        <dbReference type="ChEBI" id="CHEBI:29105"/>
    </cofactor>
    <text evidence="11">Binds 1 zinc ion per subunit.</text>
</comment>
<dbReference type="AlphaFoldDB" id="A0A285GW55"/>
<dbReference type="GO" id="GO:0046872">
    <property type="term" value="F:metal ion binding"/>
    <property type="evidence" value="ECO:0007669"/>
    <property type="project" value="UniProtKB-KW"/>
</dbReference>
<keyword evidence="5 11" id="KW-0479">Metal-binding</keyword>
<keyword evidence="7" id="KW-0456">Lyase</keyword>
<gene>
    <name evidence="12" type="ORF">SAMN06265827_11176</name>
</gene>
<dbReference type="EMBL" id="OBDZ01000011">
    <property type="protein sequence ID" value="SNY27727.1"/>
    <property type="molecule type" value="Genomic_DNA"/>
</dbReference>
<evidence type="ECO:0000313" key="12">
    <source>
        <dbReference type="EMBL" id="SNY27727.1"/>
    </source>
</evidence>
<protein>
    <recommendedName>
        <fullName evidence="4">6-carboxy-5,6,7,8-tetrahydropterin synthase</fullName>
        <ecNumber evidence="3">4.1.2.50</ecNumber>
    </recommendedName>
    <alternativeName>
        <fullName evidence="8">Queuosine biosynthesis protein QueD</fullName>
    </alternativeName>
</protein>
<evidence type="ECO:0000256" key="8">
    <source>
        <dbReference type="ARBA" id="ARBA00031449"/>
    </source>
</evidence>
<evidence type="ECO:0000256" key="10">
    <source>
        <dbReference type="PIRSR" id="PIRSR006113-1"/>
    </source>
</evidence>
<dbReference type="UniPathway" id="UPA00391"/>